<dbReference type="EMBL" id="LORN02000015">
    <property type="protein sequence ID" value="PNN21655.1"/>
    <property type="molecule type" value="Genomic_DNA"/>
</dbReference>
<evidence type="ECO:0000313" key="3">
    <source>
        <dbReference type="Proteomes" id="UP000053523"/>
    </source>
</evidence>
<keyword evidence="1" id="KW-0812">Transmembrane</keyword>
<gene>
    <name evidence="2" type="ORF">AL503_013040</name>
</gene>
<accession>A0A2K0A9F7</accession>
<sequence>MHNNLIGVLKMNDEKLTYFLLIIASLFLILNGIFAFEHNLVIILMSIFFILIGIILLIISIRLFLKRSSNN</sequence>
<comment type="caution">
    <text evidence="2">The sequence shown here is derived from an EMBL/GenBank/DDBJ whole genome shotgun (WGS) entry which is preliminary data.</text>
</comment>
<keyword evidence="1" id="KW-1133">Transmembrane helix</keyword>
<keyword evidence="1" id="KW-0472">Membrane</keyword>
<evidence type="ECO:0000256" key="1">
    <source>
        <dbReference type="SAM" id="Phobius"/>
    </source>
</evidence>
<reference evidence="2 3" key="1">
    <citation type="submission" date="2017-12" db="EMBL/GenBank/DDBJ databases">
        <title>FDA dAtabase for Regulatory Grade micrObial Sequences (FDA-ARGOS): Supporting development and validation of Infectious Disease Dx tests.</title>
        <authorList>
            <person name="Hoffmann M."/>
            <person name="Allard M."/>
            <person name="Evans P."/>
            <person name="Brown E."/>
            <person name="Tallon L."/>
            <person name="Sadzewicz L."/>
            <person name="Sengamalay N."/>
            <person name="Ott S."/>
            <person name="Godinez A."/>
            <person name="Nagaraj S."/>
            <person name="Vavikolanu K."/>
            <person name="Aluvathingal J."/>
            <person name="Nadendla S."/>
            <person name="Sichtig H."/>
        </authorList>
    </citation>
    <scope>NUCLEOTIDE SEQUENCE [LARGE SCALE GENOMIC DNA]</scope>
    <source>
        <strain evidence="2 3">FDAARGOS_148</strain>
    </source>
</reference>
<dbReference type="AlphaFoldDB" id="A0A2K0A9F7"/>
<organism evidence="2 3">
    <name type="scientific">Staphylococcus haemolyticus</name>
    <dbReference type="NCBI Taxonomy" id="1283"/>
    <lineage>
        <taxon>Bacteria</taxon>
        <taxon>Bacillati</taxon>
        <taxon>Bacillota</taxon>
        <taxon>Bacilli</taxon>
        <taxon>Bacillales</taxon>
        <taxon>Staphylococcaceae</taxon>
        <taxon>Staphylococcus</taxon>
    </lineage>
</organism>
<feature type="transmembrane region" description="Helical" evidence="1">
    <location>
        <begin position="42"/>
        <end position="65"/>
    </location>
</feature>
<dbReference type="Proteomes" id="UP000053523">
    <property type="component" value="Unassembled WGS sequence"/>
</dbReference>
<name>A0A2K0A9F7_STAHA</name>
<proteinExistence type="predicted"/>
<evidence type="ECO:0000313" key="2">
    <source>
        <dbReference type="EMBL" id="PNN21655.1"/>
    </source>
</evidence>
<protein>
    <submittedName>
        <fullName evidence="2">Uncharacterized protein</fullName>
    </submittedName>
</protein>
<feature type="transmembrane region" description="Helical" evidence="1">
    <location>
        <begin position="16"/>
        <end position="36"/>
    </location>
</feature>